<evidence type="ECO:0000256" key="2">
    <source>
        <dbReference type="SAM" id="Phobius"/>
    </source>
</evidence>
<evidence type="ECO:0000256" key="1">
    <source>
        <dbReference type="SAM" id="MobiDB-lite"/>
    </source>
</evidence>
<feature type="region of interest" description="Disordered" evidence="1">
    <location>
        <begin position="510"/>
        <end position="532"/>
    </location>
</feature>
<keyword evidence="2" id="KW-1133">Transmembrane helix</keyword>
<dbReference type="Proteomes" id="UP000007241">
    <property type="component" value="Unassembled WGS sequence"/>
</dbReference>
<organism evidence="3 4">
    <name type="scientific">Batrachochytrium dendrobatidis (strain JAM81 / FGSC 10211)</name>
    <name type="common">Frog chytrid fungus</name>
    <dbReference type="NCBI Taxonomy" id="684364"/>
    <lineage>
        <taxon>Eukaryota</taxon>
        <taxon>Fungi</taxon>
        <taxon>Fungi incertae sedis</taxon>
        <taxon>Chytridiomycota</taxon>
        <taxon>Chytridiomycota incertae sedis</taxon>
        <taxon>Chytridiomycetes</taxon>
        <taxon>Rhizophydiales</taxon>
        <taxon>Rhizophydiales incertae sedis</taxon>
        <taxon>Batrachochytrium</taxon>
    </lineage>
</organism>
<feature type="compositionally biased region" description="Polar residues" evidence="1">
    <location>
        <begin position="296"/>
        <end position="314"/>
    </location>
</feature>
<sequence>MNNSINSSTSKPTHSTTWTQELMKLVSTDLSTAASSDMVLTTPAFSLAQPPAQTIGPTPPPLRSLSANSSVTPVSMGLSEGSTVRSSDGSGLWLREVRMVSTIESDPGGGLDRTAGLPLDGIDSVWPSSTTTAVVAIPATKPQSIGISQKLLRPTVTSSLQLLMQHHQYSKTHVHDQTVSVGVHEQAQMTSVAPSIQRICTPPMPLDWSWVQVKRRGPVTPSVSGTDADLDGTASRCSNSDSDSIELVSAFGDALSPVLIHANGSGFGSYVVPSPQSSLHNQLYHQNISAPFGQPFNKQQPLPNAQSKPSSPQHTQHKSKDAQALHQSPIMNPAFLEAFRSMPDFEPLPAPCVSSTSNSQSFKIASLDDVDQTIPMPLRLGVGDIIRMTTPPPMLVHGPLFSTDSYTTKRDFNYGSLLVHPAVARTTSGSRAAEIMLHTNDAALSGYVVMERPSSRASLHSMQSASGDITDSPILVPFASREISIESTCNADTPSTLDSLRLPTRIQASATSKTLSESSETSQPIKEHSVGSYDQKFDELTQLLPRIHTKGFDRPSRDHSFDLFWPISQILDGDIAGDGDSWSWLVFKLVSAFVAAGLGGYLAFKCGMIVQRIVLDRIARLAH</sequence>
<dbReference type="InParanoid" id="F4NWA5"/>
<gene>
    <name evidence="3" type="ORF">BATDEDRAFT_34436</name>
</gene>
<dbReference type="GeneID" id="18240440"/>
<feature type="region of interest" description="Disordered" evidence="1">
    <location>
        <begin position="290"/>
        <end position="324"/>
    </location>
</feature>
<accession>F4NWA5</accession>
<dbReference type="EMBL" id="GL882880">
    <property type="protein sequence ID" value="EGF82445.1"/>
    <property type="molecule type" value="Genomic_DNA"/>
</dbReference>
<feature type="region of interest" description="Disordered" evidence="1">
    <location>
        <begin position="65"/>
        <end position="87"/>
    </location>
</feature>
<evidence type="ECO:0000313" key="4">
    <source>
        <dbReference type="Proteomes" id="UP000007241"/>
    </source>
</evidence>
<evidence type="ECO:0000313" key="3">
    <source>
        <dbReference type="EMBL" id="EGF82445.1"/>
    </source>
</evidence>
<proteinExistence type="predicted"/>
<name>F4NWA5_BATDJ</name>
<dbReference type="OrthoDB" id="10679579at2759"/>
<keyword evidence="4" id="KW-1185">Reference proteome</keyword>
<keyword evidence="2" id="KW-0472">Membrane</keyword>
<dbReference type="AlphaFoldDB" id="F4NWA5"/>
<dbReference type="RefSeq" id="XP_006676801.1">
    <property type="nucleotide sequence ID" value="XM_006676738.1"/>
</dbReference>
<keyword evidence="2" id="KW-0812">Transmembrane</keyword>
<feature type="region of interest" description="Disordered" evidence="1">
    <location>
        <begin position="219"/>
        <end position="241"/>
    </location>
</feature>
<reference evidence="3 4" key="1">
    <citation type="submission" date="2009-12" db="EMBL/GenBank/DDBJ databases">
        <title>The draft genome of Batrachochytrium dendrobatidis.</title>
        <authorList>
            <consortium name="US DOE Joint Genome Institute (JGI-PGF)"/>
            <person name="Kuo A."/>
            <person name="Salamov A."/>
            <person name="Schmutz J."/>
            <person name="Lucas S."/>
            <person name="Pitluck S."/>
            <person name="Rosenblum E."/>
            <person name="Stajich J."/>
            <person name="Eisen M."/>
            <person name="Grigoriev I.V."/>
        </authorList>
    </citation>
    <scope>NUCLEOTIDE SEQUENCE [LARGE SCALE GENOMIC DNA]</scope>
    <source>
        <strain evidence="4">JAM81 / FGSC 10211</strain>
    </source>
</reference>
<dbReference type="HOGENOM" id="CLU_438685_0_0_1"/>
<feature type="compositionally biased region" description="Low complexity" evidence="1">
    <location>
        <begin position="510"/>
        <end position="522"/>
    </location>
</feature>
<protein>
    <submittedName>
        <fullName evidence="3">Expressed protein</fullName>
    </submittedName>
</protein>
<feature type="transmembrane region" description="Helical" evidence="2">
    <location>
        <begin position="582"/>
        <end position="604"/>
    </location>
</feature>